<gene>
    <name evidence="1" type="ORF">LCGC14_0777480</name>
</gene>
<comment type="caution">
    <text evidence="1">The sequence shown here is derived from an EMBL/GenBank/DDBJ whole genome shotgun (WGS) entry which is preliminary data.</text>
</comment>
<reference evidence="1" key="1">
    <citation type="journal article" date="2015" name="Nature">
        <title>Complex archaea that bridge the gap between prokaryotes and eukaryotes.</title>
        <authorList>
            <person name="Spang A."/>
            <person name="Saw J.H."/>
            <person name="Jorgensen S.L."/>
            <person name="Zaremba-Niedzwiedzka K."/>
            <person name="Martijn J."/>
            <person name="Lind A.E."/>
            <person name="van Eijk R."/>
            <person name="Schleper C."/>
            <person name="Guy L."/>
            <person name="Ettema T.J."/>
        </authorList>
    </citation>
    <scope>NUCLEOTIDE SEQUENCE</scope>
</reference>
<protein>
    <submittedName>
        <fullName evidence="1">Uncharacterized protein</fullName>
    </submittedName>
</protein>
<evidence type="ECO:0000313" key="1">
    <source>
        <dbReference type="EMBL" id="KKN36053.1"/>
    </source>
</evidence>
<sequence length="92" mass="10476">MKKPKLKRDWIGRRVRALRALSHGRFVDGRSHHMAIPEGKILTVTHSWNGLTLRTDPCPSCGVRLFITRVSEHDVELLPIIDQSEYGGPHAR</sequence>
<dbReference type="AlphaFoldDB" id="A0A0F9T3J4"/>
<name>A0A0F9T3J4_9ZZZZ</name>
<dbReference type="EMBL" id="LAZR01001992">
    <property type="protein sequence ID" value="KKN36053.1"/>
    <property type="molecule type" value="Genomic_DNA"/>
</dbReference>
<accession>A0A0F9T3J4</accession>
<organism evidence="1">
    <name type="scientific">marine sediment metagenome</name>
    <dbReference type="NCBI Taxonomy" id="412755"/>
    <lineage>
        <taxon>unclassified sequences</taxon>
        <taxon>metagenomes</taxon>
        <taxon>ecological metagenomes</taxon>
    </lineage>
</organism>
<proteinExistence type="predicted"/>